<keyword evidence="1" id="KW-0812">Transmembrane</keyword>
<dbReference type="InterPro" id="IPR002798">
    <property type="entry name" value="SpoIIM-like"/>
</dbReference>
<evidence type="ECO:0000313" key="2">
    <source>
        <dbReference type="EMBL" id="MFD0962980.1"/>
    </source>
</evidence>
<feature type="transmembrane region" description="Helical" evidence="1">
    <location>
        <begin position="224"/>
        <end position="243"/>
    </location>
</feature>
<dbReference type="Proteomes" id="UP001596997">
    <property type="component" value="Unassembled WGS sequence"/>
</dbReference>
<keyword evidence="1" id="KW-1133">Transmembrane helix</keyword>
<feature type="transmembrane region" description="Helical" evidence="1">
    <location>
        <begin position="263"/>
        <end position="281"/>
    </location>
</feature>
<name>A0ABW3HZH8_9FLAO</name>
<sequence>MREVAFIKQNKEKWLRFEQSITGKVIQNNPDELANLYIHLMNDLSYAQTYYPKSKLVTYLNHLASQSYLKIYTTKRTSKNIFVKFFTEDVPLAAYQYRKQLYYAFLFFALFTAIGVFSSANNQEFARQILGNHYIDQTLENIKNGDAVAVYKGGSTWGSFIGITFNNLKVGALLFLSGITAGIGTGYIMMENSIMVGVFQYFFHQENAFWESVRGIWIHGSFEIFAMIIECGAGFIIASSMFFPKTLSRKNAFKIGIRDAFKIFLSTIPFTIVAGFLEGYITRLSNVMPHFLSYGIILSCLSFITYYYLIYPHRVYKRITNHTLS</sequence>
<evidence type="ECO:0000313" key="3">
    <source>
        <dbReference type="Proteomes" id="UP001596997"/>
    </source>
</evidence>
<accession>A0ABW3HZH8</accession>
<feature type="transmembrane region" description="Helical" evidence="1">
    <location>
        <begin position="287"/>
        <end position="309"/>
    </location>
</feature>
<comment type="caution">
    <text evidence="2">The sequence shown here is derived from an EMBL/GenBank/DDBJ whole genome shotgun (WGS) entry which is preliminary data.</text>
</comment>
<organism evidence="2 3">
    <name type="scientific">Pseudofulvibacter geojedonensis</name>
    <dbReference type="NCBI Taxonomy" id="1123758"/>
    <lineage>
        <taxon>Bacteria</taxon>
        <taxon>Pseudomonadati</taxon>
        <taxon>Bacteroidota</taxon>
        <taxon>Flavobacteriia</taxon>
        <taxon>Flavobacteriales</taxon>
        <taxon>Flavobacteriaceae</taxon>
        <taxon>Pseudofulvibacter</taxon>
    </lineage>
</organism>
<gene>
    <name evidence="2" type="ORF">ACFQ1O_03065</name>
</gene>
<keyword evidence="1" id="KW-0472">Membrane</keyword>
<dbReference type="PANTHER" id="PTHR35337">
    <property type="entry name" value="SLR1478 PROTEIN"/>
    <property type="match status" value="1"/>
</dbReference>
<evidence type="ECO:0000256" key="1">
    <source>
        <dbReference type="SAM" id="Phobius"/>
    </source>
</evidence>
<dbReference type="PANTHER" id="PTHR35337:SF1">
    <property type="entry name" value="SLR1478 PROTEIN"/>
    <property type="match status" value="1"/>
</dbReference>
<proteinExistence type="predicted"/>
<dbReference type="RefSeq" id="WP_377713187.1">
    <property type="nucleotide sequence ID" value="NZ_JBHTJM010000002.1"/>
</dbReference>
<keyword evidence="3" id="KW-1185">Reference proteome</keyword>
<reference evidence="3" key="1">
    <citation type="journal article" date="2019" name="Int. J. Syst. Evol. Microbiol.">
        <title>The Global Catalogue of Microorganisms (GCM) 10K type strain sequencing project: providing services to taxonomists for standard genome sequencing and annotation.</title>
        <authorList>
            <consortium name="The Broad Institute Genomics Platform"/>
            <consortium name="The Broad Institute Genome Sequencing Center for Infectious Disease"/>
            <person name="Wu L."/>
            <person name="Ma J."/>
        </authorList>
    </citation>
    <scope>NUCLEOTIDE SEQUENCE [LARGE SCALE GENOMIC DNA]</scope>
    <source>
        <strain evidence="3">CCUG 62114</strain>
    </source>
</reference>
<dbReference type="Pfam" id="PF01944">
    <property type="entry name" value="SpoIIM"/>
    <property type="match status" value="1"/>
</dbReference>
<feature type="transmembrane region" description="Helical" evidence="1">
    <location>
        <begin position="101"/>
        <end position="120"/>
    </location>
</feature>
<dbReference type="EMBL" id="JBHTJM010000002">
    <property type="protein sequence ID" value="MFD0962980.1"/>
    <property type="molecule type" value="Genomic_DNA"/>
</dbReference>
<protein>
    <submittedName>
        <fullName evidence="2">Stage II sporulation protein M</fullName>
    </submittedName>
</protein>